<proteinExistence type="predicted"/>
<name>A0ABN2PRW7_9ACTN</name>
<sequence>MAPMTGTDRTRIVSVISAALGEVLDSARGELSEDARLFDELGLDSTGVFELLMRLEEALDIEFDTDTLEMSHFASLGSLADFVTEEMSG</sequence>
<dbReference type="PROSITE" id="PS50075">
    <property type="entry name" value="CARRIER"/>
    <property type="match status" value="1"/>
</dbReference>
<keyword evidence="3" id="KW-1185">Reference proteome</keyword>
<protein>
    <submittedName>
        <fullName evidence="2">Acyl carrier protein</fullName>
    </submittedName>
</protein>
<dbReference type="InterPro" id="IPR009081">
    <property type="entry name" value="PP-bd_ACP"/>
</dbReference>
<dbReference type="SUPFAM" id="SSF47336">
    <property type="entry name" value="ACP-like"/>
    <property type="match status" value="1"/>
</dbReference>
<comment type="caution">
    <text evidence="2">The sequence shown here is derived from an EMBL/GenBank/DDBJ whole genome shotgun (WGS) entry which is preliminary data.</text>
</comment>
<accession>A0ABN2PRW7</accession>
<evidence type="ECO:0000313" key="3">
    <source>
        <dbReference type="Proteomes" id="UP001501303"/>
    </source>
</evidence>
<dbReference type="Proteomes" id="UP001501303">
    <property type="component" value="Unassembled WGS sequence"/>
</dbReference>
<feature type="domain" description="Carrier" evidence="1">
    <location>
        <begin position="7"/>
        <end position="87"/>
    </location>
</feature>
<dbReference type="EMBL" id="BAAAMJ010000058">
    <property type="protein sequence ID" value="GAA1930405.1"/>
    <property type="molecule type" value="Genomic_DNA"/>
</dbReference>
<dbReference type="Pfam" id="PF00550">
    <property type="entry name" value="PP-binding"/>
    <property type="match status" value="1"/>
</dbReference>
<dbReference type="InterPro" id="IPR036736">
    <property type="entry name" value="ACP-like_sf"/>
</dbReference>
<evidence type="ECO:0000313" key="2">
    <source>
        <dbReference type="EMBL" id="GAA1930405.1"/>
    </source>
</evidence>
<reference evidence="2 3" key="1">
    <citation type="journal article" date="2019" name="Int. J. Syst. Evol. Microbiol.">
        <title>The Global Catalogue of Microorganisms (GCM) 10K type strain sequencing project: providing services to taxonomists for standard genome sequencing and annotation.</title>
        <authorList>
            <consortium name="The Broad Institute Genomics Platform"/>
            <consortium name="The Broad Institute Genome Sequencing Center for Infectious Disease"/>
            <person name="Wu L."/>
            <person name="Ma J."/>
        </authorList>
    </citation>
    <scope>NUCLEOTIDE SEQUENCE [LARGE SCALE GENOMIC DNA]</scope>
    <source>
        <strain evidence="2 3">JCM 13581</strain>
    </source>
</reference>
<dbReference type="Gene3D" id="1.10.1200.10">
    <property type="entry name" value="ACP-like"/>
    <property type="match status" value="1"/>
</dbReference>
<organism evidence="2 3">
    <name type="scientific">Streptomyces sodiiphilus</name>
    <dbReference type="NCBI Taxonomy" id="226217"/>
    <lineage>
        <taxon>Bacteria</taxon>
        <taxon>Bacillati</taxon>
        <taxon>Actinomycetota</taxon>
        <taxon>Actinomycetes</taxon>
        <taxon>Kitasatosporales</taxon>
        <taxon>Streptomycetaceae</taxon>
        <taxon>Streptomyces</taxon>
    </lineage>
</organism>
<gene>
    <name evidence="2" type="ORF">GCM10009716_42330</name>
</gene>
<evidence type="ECO:0000259" key="1">
    <source>
        <dbReference type="PROSITE" id="PS50075"/>
    </source>
</evidence>